<dbReference type="Proteomes" id="UP000789595">
    <property type="component" value="Unassembled WGS sequence"/>
</dbReference>
<reference evidence="1" key="1">
    <citation type="submission" date="2021-11" db="EMBL/GenBank/DDBJ databases">
        <authorList>
            <consortium name="Genoscope - CEA"/>
            <person name="William W."/>
        </authorList>
    </citation>
    <scope>NUCLEOTIDE SEQUENCE</scope>
</reference>
<dbReference type="AlphaFoldDB" id="A0A8J2STQ0"/>
<gene>
    <name evidence="1" type="ORF">PECAL_6P16630</name>
</gene>
<evidence type="ECO:0000313" key="2">
    <source>
        <dbReference type="Proteomes" id="UP000789595"/>
    </source>
</evidence>
<proteinExistence type="predicted"/>
<keyword evidence="2" id="KW-1185">Reference proteome</keyword>
<protein>
    <submittedName>
        <fullName evidence="1">Uncharacterized protein</fullName>
    </submittedName>
</protein>
<accession>A0A8J2STQ0</accession>
<sequence>MQEGVALAERSLLRTPEDHVAAAPHDASMDDESVLMRPSQRPFLRTIKEHKPVRIVTPKRHLLKQNNTISETGLQIVKMTCRDSSTKGALLSVADPAAWAMLSPPRKKTAPDYERWRNRLDFQAAYEPDLSATSHLVTPSEPALSPSMSEISDCTFDGYSSPIPVRSFDAVSPPPPVLSDDDISHKSMRDASTVCFRLNRREPPPRRWRKPRVRPHQRAALRAWRGGRLVFEAGRTHGKFERRPLPVAFNFK</sequence>
<name>A0A8J2STQ0_9STRA</name>
<evidence type="ECO:0000313" key="1">
    <source>
        <dbReference type="EMBL" id="CAH0380026.1"/>
    </source>
</evidence>
<dbReference type="EMBL" id="CAKKNE010000006">
    <property type="protein sequence ID" value="CAH0380026.1"/>
    <property type="molecule type" value="Genomic_DNA"/>
</dbReference>
<comment type="caution">
    <text evidence="1">The sequence shown here is derived from an EMBL/GenBank/DDBJ whole genome shotgun (WGS) entry which is preliminary data.</text>
</comment>
<organism evidence="1 2">
    <name type="scientific">Pelagomonas calceolata</name>
    <dbReference type="NCBI Taxonomy" id="35677"/>
    <lineage>
        <taxon>Eukaryota</taxon>
        <taxon>Sar</taxon>
        <taxon>Stramenopiles</taxon>
        <taxon>Ochrophyta</taxon>
        <taxon>Pelagophyceae</taxon>
        <taxon>Pelagomonadales</taxon>
        <taxon>Pelagomonadaceae</taxon>
        <taxon>Pelagomonas</taxon>
    </lineage>
</organism>